<dbReference type="Gene3D" id="3.30.530.20">
    <property type="match status" value="1"/>
</dbReference>
<dbReference type="Proteomes" id="UP000494119">
    <property type="component" value="Unassembled WGS sequence"/>
</dbReference>
<dbReference type="EMBL" id="CADIKL010000008">
    <property type="protein sequence ID" value="CAB3785569.1"/>
    <property type="molecule type" value="Genomic_DNA"/>
</dbReference>
<evidence type="ECO:0000313" key="3">
    <source>
        <dbReference type="EMBL" id="CAB3785569.1"/>
    </source>
</evidence>
<organism evidence="3 4">
    <name type="scientific">Paraburkholderia caffeinitolerans</name>
    <dbReference type="NCBI Taxonomy" id="1723730"/>
    <lineage>
        <taxon>Bacteria</taxon>
        <taxon>Pseudomonadati</taxon>
        <taxon>Pseudomonadota</taxon>
        <taxon>Betaproteobacteria</taxon>
        <taxon>Burkholderiales</taxon>
        <taxon>Burkholderiaceae</taxon>
        <taxon>Paraburkholderia</taxon>
    </lineage>
</organism>
<evidence type="ECO:0000313" key="4">
    <source>
        <dbReference type="Proteomes" id="UP000494119"/>
    </source>
</evidence>
<accession>A0A6J5FR46</accession>
<evidence type="ECO:0000259" key="2">
    <source>
        <dbReference type="Pfam" id="PF08327"/>
    </source>
</evidence>
<protein>
    <recommendedName>
        <fullName evidence="2">Activator of Hsp90 ATPase homologue 1/2-like C-terminal domain-containing protein</fullName>
    </recommendedName>
</protein>
<dbReference type="InterPro" id="IPR023393">
    <property type="entry name" value="START-like_dom_sf"/>
</dbReference>
<dbReference type="SUPFAM" id="SSF55961">
    <property type="entry name" value="Bet v1-like"/>
    <property type="match status" value="1"/>
</dbReference>
<dbReference type="RefSeq" id="WP_175194993.1">
    <property type="nucleotide sequence ID" value="NZ_CADIKL010000008.1"/>
</dbReference>
<evidence type="ECO:0000256" key="1">
    <source>
        <dbReference type="ARBA" id="ARBA00006817"/>
    </source>
</evidence>
<reference evidence="3 4" key="1">
    <citation type="submission" date="2020-04" db="EMBL/GenBank/DDBJ databases">
        <authorList>
            <person name="De Canck E."/>
        </authorList>
    </citation>
    <scope>NUCLEOTIDE SEQUENCE [LARGE SCALE GENOMIC DNA]</scope>
    <source>
        <strain evidence="3 4">LMG 28688</strain>
    </source>
</reference>
<dbReference type="InterPro" id="IPR013538">
    <property type="entry name" value="ASHA1/2-like_C"/>
</dbReference>
<proteinExistence type="inferred from homology"/>
<dbReference type="CDD" id="cd07814">
    <property type="entry name" value="SRPBCC_CalC_Aha1-like"/>
    <property type="match status" value="1"/>
</dbReference>
<comment type="similarity">
    <text evidence="1">Belongs to the AHA1 family.</text>
</comment>
<sequence>MTDPGIIELTRFLPHTPEHVWTTLTDPVIHAKWWAAGDVRASVGHRFTLDMGPWGQQPCEVIAVEPERLFAYAFATGTLNTTITWRLAPEGDGTRLTLEHNGFDLDAPLGKTAYQGMGRGWPGVIERLQDVLASN</sequence>
<keyword evidence="4" id="KW-1185">Reference proteome</keyword>
<name>A0A6J5FR46_9BURK</name>
<gene>
    <name evidence="3" type="ORF">LMG28688_02066</name>
</gene>
<dbReference type="AlphaFoldDB" id="A0A6J5FR46"/>
<feature type="domain" description="Activator of Hsp90 ATPase homologue 1/2-like C-terminal" evidence="2">
    <location>
        <begin position="15"/>
        <end position="132"/>
    </location>
</feature>
<dbReference type="Pfam" id="PF08327">
    <property type="entry name" value="AHSA1"/>
    <property type="match status" value="1"/>
</dbReference>